<keyword evidence="3" id="KW-1185">Reference proteome</keyword>
<organism evidence="2 3">
    <name type="scientific">Oedothorax gibbosus</name>
    <dbReference type="NCBI Taxonomy" id="931172"/>
    <lineage>
        <taxon>Eukaryota</taxon>
        <taxon>Metazoa</taxon>
        <taxon>Ecdysozoa</taxon>
        <taxon>Arthropoda</taxon>
        <taxon>Chelicerata</taxon>
        <taxon>Arachnida</taxon>
        <taxon>Araneae</taxon>
        <taxon>Araneomorphae</taxon>
        <taxon>Entelegynae</taxon>
        <taxon>Araneoidea</taxon>
        <taxon>Linyphiidae</taxon>
        <taxon>Erigoninae</taxon>
        <taxon>Oedothorax</taxon>
    </lineage>
</organism>
<proteinExistence type="predicted"/>
<reference evidence="2 3" key="1">
    <citation type="journal article" date="2022" name="Nat. Ecol. Evol.">
        <title>A masculinizing supergene underlies an exaggerated male reproductive morph in a spider.</title>
        <authorList>
            <person name="Hendrickx F."/>
            <person name="De Corte Z."/>
            <person name="Sonet G."/>
            <person name="Van Belleghem S.M."/>
            <person name="Kostlbacher S."/>
            <person name="Vangestel C."/>
        </authorList>
    </citation>
    <scope>NUCLEOTIDE SEQUENCE [LARGE SCALE GENOMIC DNA]</scope>
    <source>
        <strain evidence="2">W744_W776</strain>
    </source>
</reference>
<dbReference type="PANTHER" id="PTHR33539">
    <property type="entry name" value="UPF0764 PROTEIN C16ORF89"/>
    <property type="match status" value="1"/>
</dbReference>
<dbReference type="Pfam" id="PF15882">
    <property type="entry name" value="DUF4735"/>
    <property type="match status" value="1"/>
</dbReference>
<dbReference type="AlphaFoldDB" id="A0AAV6UHJ6"/>
<dbReference type="InterPro" id="IPR031751">
    <property type="entry name" value="DUF4735"/>
</dbReference>
<feature type="chain" id="PRO_5043496194" evidence="1">
    <location>
        <begin position="22"/>
        <end position="339"/>
    </location>
</feature>
<evidence type="ECO:0000256" key="1">
    <source>
        <dbReference type="SAM" id="SignalP"/>
    </source>
</evidence>
<dbReference type="PANTHER" id="PTHR33539:SF1">
    <property type="entry name" value="UPF0764 PROTEIN C16ORF89"/>
    <property type="match status" value="1"/>
</dbReference>
<keyword evidence="1" id="KW-0732">Signal</keyword>
<dbReference type="GO" id="GO:0016020">
    <property type="term" value="C:membrane"/>
    <property type="evidence" value="ECO:0007669"/>
    <property type="project" value="TreeGrafter"/>
</dbReference>
<evidence type="ECO:0000313" key="3">
    <source>
        <dbReference type="Proteomes" id="UP000827092"/>
    </source>
</evidence>
<comment type="caution">
    <text evidence="2">The sequence shown here is derived from an EMBL/GenBank/DDBJ whole genome shotgun (WGS) entry which is preliminary data.</text>
</comment>
<feature type="signal peptide" evidence="1">
    <location>
        <begin position="1"/>
        <end position="21"/>
    </location>
</feature>
<dbReference type="EMBL" id="JAFNEN010000404">
    <property type="protein sequence ID" value="KAG8183792.1"/>
    <property type="molecule type" value="Genomic_DNA"/>
</dbReference>
<sequence length="339" mass="38846">MSLFFCWFCCCWSFILVPGQCRTTSEKDVSLLYRALDALTRGLHYMEKAIKDVHIDAVFCVRLLEEQLQAFLKFQPDVFKEIHFWVEGLRKRARRIADRGRNFIYKGKQSKSTIALGFLLSPNKKLLWYPSTSTSAEATVVPVPCKHSMHNGTLADSCFSQISTGGVCPMSPSCIKYSQATGLRGYALTHQVLFWELMEARNCINKASLQLRREFCSNVLRDAKEAEMLNFPVSYRDLFMEQIGLCGIWGFRDFNKREWLDQILKWQRSSGCYDGEITSYPCTDDLPTVTHTRVKRTEKIMSDGCLAHKTAVALLALVASIRFEAEKIFSGQEVKKLYE</sequence>
<gene>
    <name evidence="2" type="ORF">JTE90_002945</name>
</gene>
<evidence type="ECO:0000313" key="2">
    <source>
        <dbReference type="EMBL" id="KAG8183792.1"/>
    </source>
</evidence>
<name>A0AAV6UHJ6_9ARAC</name>
<dbReference type="Proteomes" id="UP000827092">
    <property type="component" value="Unassembled WGS sequence"/>
</dbReference>
<protein>
    <submittedName>
        <fullName evidence="2">Uncharacterized protein</fullName>
    </submittedName>
</protein>
<accession>A0AAV6UHJ6</accession>
<dbReference type="GO" id="GO:0005829">
    <property type="term" value="C:cytosol"/>
    <property type="evidence" value="ECO:0007669"/>
    <property type="project" value="TreeGrafter"/>
</dbReference>